<sequence>MLKFDDPIVIDHLYAISRELTNAVEEALRNEHHNELARLTGIQQGLILAIDIARAQSVRLPQAHDTPFLPAVVATLHEDG</sequence>
<accession>A0ABW3YXR3</accession>
<keyword evidence="2" id="KW-1185">Reference proteome</keyword>
<gene>
    <name evidence="1" type="ORF">ACFQ33_12610</name>
</gene>
<organism evidence="1 2">
    <name type="scientific">Mycoplana ramosa</name>
    <name type="common">Mycoplana bullata</name>
    <dbReference type="NCBI Taxonomy" id="40837"/>
    <lineage>
        <taxon>Bacteria</taxon>
        <taxon>Pseudomonadati</taxon>
        <taxon>Pseudomonadota</taxon>
        <taxon>Alphaproteobacteria</taxon>
        <taxon>Hyphomicrobiales</taxon>
        <taxon>Rhizobiaceae</taxon>
        <taxon>Mycoplana</taxon>
    </lineage>
</organism>
<proteinExistence type="predicted"/>
<comment type="caution">
    <text evidence="1">The sequence shown here is derived from an EMBL/GenBank/DDBJ whole genome shotgun (WGS) entry which is preliminary data.</text>
</comment>
<dbReference type="EMBL" id="JBHTNF010000006">
    <property type="protein sequence ID" value="MFD1328731.1"/>
    <property type="molecule type" value="Genomic_DNA"/>
</dbReference>
<name>A0ABW3YXR3_MYCRA</name>
<dbReference type="RefSeq" id="WP_374838953.1">
    <property type="nucleotide sequence ID" value="NZ_JBHEEW010000008.1"/>
</dbReference>
<dbReference type="Proteomes" id="UP001597173">
    <property type="component" value="Unassembled WGS sequence"/>
</dbReference>
<evidence type="ECO:0000313" key="2">
    <source>
        <dbReference type="Proteomes" id="UP001597173"/>
    </source>
</evidence>
<evidence type="ECO:0000313" key="1">
    <source>
        <dbReference type="EMBL" id="MFD1328731.1"/>
    </source>
</evidence>
<reference evidence="2" key="1">
    <citation type="journal article" date="2019" name="Int. J. Syst. Evol. Microbiol.">
        <title>The Global Catalogue of Microorganisms (GCM) 10K type strain sequencing project: providing services to taxonomists for standard genome sequencing and annotation.</title>
        <authorList>
            <consortium name="The Broad Institute Genomics Platform"/>
            <consortium name="The Broad Institute Genome Sequencing Center for Infectious Disease"/>
            <person name="Wu L."/>
            <person name="Ma J."/>
        </authorList>
    </citation>
    <scope>NUCLEOTIDE SEQUENCE [LARGE SCALE GENOMIC DNA]</scope>
    <source>
        <strain evidence="2">CCUG 55609</strain>
    </source>
</reference>
<protein>
    <submittedName>
        <fullName evidence="1">Uncharacterized protein</fullName>
    </submittedName>
</protein>